<dbReference type="GO" id="GO:0005615">
    <property type="term" value="C:extracellular space"/>
    <property type="evidence" value="ECO:0000318"/>
    <property type="project" value="GO_Central"/>
</dbReference>
<evidence type="ECO:0000256" key="1">
    <source>
        <dbReference type="ARBA" id="ARBA00023157"/>
    </source>
</evidence>
<reference evidence="5" key="2">
    <citation type="journal article" date="2008" name="Genome Biol.">
        <title>Improved genome assembly and evidence-based global gene model set for the chordate Ciona intestinalis: new insight into intron and operon populations.</title>
        <authorList>
            <person name="Satou Y."/>
            <person name="Mineta K."/>
            <person name="Ogasawara M."/>
            <person name="Sasakura Y."/>
            <person name="Shoguchi E."/>
            <person name="Ueno K."/>
            <person name="Yamada L."/>
            <person name="Matsumoto J."/>
            <person name="Wasserscheid J."/>
            <person name="Dewar K."/>
            <person name="Wiley G.B."/>
            <person name="Macmil S.L."/>
            <person name="Roe B.A."/>
            <person name="Zeller R.W."/>
            <person name="Hastings K.E."/>
            <person name="Lemaire P."/>
            <person name="Lindquist E."/>
            <person name="Endo T."/>
            <person name="Hotta K."/>
            <person name="Inaba K."/>
        </authorList>
    </citation>
    <scope>NUCLEOTIDE SEQUENCE [LARGE SCALE GENOMIC DNA]</scope>
    <source>
        <strain evidence="5">wild type</strain>
    </source>
</reference>
<dbReference type="Gene3D" id="1.20.5.320">
    <property type="entry name" value="6-Phosphogluconate Dehydrogenase, domain 3"/>
    <property type="match status" value="1"/>
</dbReference>
<dbReference type="SUPFAM" id="SSF56436">
    <property type="entry name" value="C-type lectin-like"/>
    <property type="match status" value="1"/>
</dbReference>
<reference evidence="6" key="1">
    <citation type="journal article" date="2002" name="Science">
        <title>The draft genome of Ciona intestinalis: insights into chordate and vertebrate origins.</title>
        <authorList>
            <person name="Dehal P."/>
            <person name="Satou Y."/>
            <person name="Campbell R.K."/>
            <person name="Chapman J."/>
            <person name="Degnan B."/>
            <person name="De Tomaso A."/>
            <person name="Davidson B."/>
            <person name="Di Gregorio A."/>
            <person name="Gelpke M."/>
            <person name="Goodstein D.M."/>
            <person name="Harafuji N."/>
            <person name="Hastings K.E."/>
            <person name="Ho I."/>
            <person name="Hotta K."/>
            <person name="Huang W."/>
            <person name="Kawashima T."/>
            <person name="Lemaire P."/>
            <person name="Martinez D."/>
            <person name="Meinertzhagen I.A."/>
            <person name="Necula S."/>
            <person name="Nonaka M."/>
            <person name="Putnam N."/>
            <person name="Rash S."/>
            <person name="Saiga H."/>
            <person name="Satake M."/>
            <person name="Terry A."/>
            <person name="Yamada L."/>
            <person name="Wang H.G."/>
            <person name="Awazu S."/>
            <person name="Azumi K."/>
            <person name="Boore J."/>
            <person name="Branno M."/>
            <person name="Chin-Bow S."/>
            <person name="DeSantis R."/>
            <person name="Doyle S."/>
            <person name="Francino P."/>
            <person name="Keys D.N."/>
            <person name="Haga S."/>
            <person name="Hayashi H."/>
            <person name="Hino K."/>
            <person name="Imai K.S."/>
            <person name="Inaba K."/>
            <person name="Kano S."/>
            <person name="Kobayashi K."/>
            <person name="Kobayashi M."/>
            <person name="Lee B.I."/>
            <person name="Makabe K.W."/>
            <person name="Manohar C."/>
            <person name="Matassi G."/>
            <person name="Medina M."/>
            <person name="Mochizuki Y."/>
            <person name="Mount S."/>
            <person name="Morishita T."/>
            <person name="Miura S."/>
            <person name="Nakayama A."/>
            <person name="Nishizaka S."/>
            <person name="Nomoto H."/>
            <person name="Ohta F."/>
            <person name="Oishi K."/>
            <person name="Rigoutsos I."/>
            <person name="Sano M."/>
            <person name="Sasaki A."/>
            <person name="Sasakura Y."/>
            <person name="Shoguchi E."/>
            <person name="Shin-i T."/>
            <person name="Spagnuolo A."/>
            <person name="Stainier D."/>
            <person name="Suzuki M.M."/>
            <person name="Tassy O."/>
            <person name="Takatori N."/>
            <person name="Tokuoka M."/>
            <person name="Yagi K."/>
            <person name="Yoshizaki F."/>
            <person name="Wada S."/>
            <person name="Zhang C."/>
            <person name="Hyatt P.D."/>
            <person name="Larimer F."/>
            <person name="Detter C."/>
            <person name="Doggett N."/>
            <person name="Glavina T."/>
            <person name="Hawkins T."/>
            <person name="Richardson P."/>
            <person name="Lucas S."/>
            <person name="Kohara Y."/>
            <person name="Levine M."/>
            <person name="Satoh N."/>
            <person name="Rokhsar D.S."/>
        </authorList>
    </citation>
    <scope>NUCLEOTIDE SEQUENCE [LARGE SCALE GENOMIC DNA]</scope>
</reference>
<proteinExistence type="predicted"/>
<evidence type="ECO:0000256" key="3">
    <source>
        <dbReference type="SAM" id="SignalP"/>
    </source>
</evidence>
<dbReference type="AlphaFoldDB" id="F6XB23"/>
<dbReference type="InParanoid" id="F6XB23"/>
<keyword evidence="6" id="KW-1185">Reference proteome</keyword>
<evidence type="ECO:0000313" key="6">
    <source>
        <dbReference type="Proteomes" id="UP000008144"/>
    </source>
</evidence>
<feature type="chain" id="PRO_5003350426" description="C-type lectin domain-containing protein" evidence="3">
    <location>
        <begin position="23"/>
        <end position="221"/>
    </location>
</feature>
<dbReference type="InterPro" id="IPR001304">
    <property type="entry name" value="C-type_lectin-like"/>
</dbReference>
<evidence type="ECO:0000313" key="5">
    <source>
        <dbReference type="Ensembl" id="ENSCINP00000025859.2"/>
    </source>
</evidence>
<dbReference type="PANTHER" id="PTHR22801:SF63">
    <property type="entry name" value="C-TYPE LECTIN DOMAIN-CONTAINING PROTEIN"/>
    <property type="match status" value="1"/>
</dbReference>
<dbReference type="InterPro" id="IPR050801">
    <property type="entry name" value="Ca-Dep_Lectins_ImmuneDev"/>
</dbReference>
<dbReference type="InterPro" id="IPR018378">
    <property type="entry name" value="C-type_lectin_CS"/>
</dbReference>
<name>F6XB23_CIOIN</name>
<dbReference type="InterPro" id="IPR016187">
    <property type="entry name" value="CTDL_fold"/>
</dbReference>
<keyword evidence="3" id="KW-0732">Signal</keyword>
<dbReference type="HOGENOM" id="CLU_049894_3_1_1"/>
<feature type="domain" description="C-type lectin" evidence="4">
    <location>
        <begin position="97"/>
        <end position="214"/>
    </location>
</feature>
<feature type="region of interest" description="Disordered" evidence="2">
    <location>
        <begin position="31"/>
        <end position="58"/>
    </location>
</feature>
<dbReference type="PANTHER" id="PTHR22801">
    <property type="entry name" value="LITHOSTATHINE"/>
    <property type="match status" value="1"/>
</dbReference>
<organism evidence="5 6">
    <name type="scientific">Ciona intestinalis</name>
    <name type="common">Transparent sea squirt</name>
    <name type="synonym">Ascidia intestinalis</name>
    <dbReference type="NCBI Taxonomy" id="7719"/>
    <lineage>
        <taxon>Eukaryota</taxon>
        <taxon>Metazoa</taxon>
        <taxon>Chordata</taxon>
        <taxon>Tunicata</taxon>
        <taxon>Ascidiacea</taxon>
        <taxon>Phlebobranchia</taxon>
        <taxon>Cionidae</taxon>
        <taxon>Ciona</taxon>
    </lineage>
</organism>
<dbReference type="SMART" id="SM00034">
    <property type="entry name" value="CLECT"/>
    <property type="match status" value="1"/>
</dbReference>
<reference evidence="5" key="3">
    <citation type="submission" date="2025-08" db="UniProtKB">
        <authorList>
            <consortium name="Ensembl"/>
        </authorList>
    </citation>
    <scope>IDENTIFICATION</scope>
</reference>
<keyword evidence="1" id="KW-1015">Disulfide bond</keyword>
<dbReference type="PROSITE" id="PS00615">
    <property type="entry name" value="C_TYPE_LECTIN_1"/>
    <property type="match status" value="1"/>
</dbReference>
<dbReference type="OMA" id="CAKFQAS"/>
<dbReference type="GeneTree" id="ENSGT00940000166150"/>
<evidence type="ECO:0000256" key="2">
    <source>
        <dbReference type="SAM" id="MobiDB-lite"/>
    </source>
</evidence>
<dbReference type="Proteomes" id="UP000008144">
    <property type="component" value="Chromosome 12"/>
</dbReference>
<dbReference type="PROSITE" id="PS50041">
    <property type="entry name" value="C_TYPE_LECTIN_2"/>
    <property type="match status" value="1"/>
</dbReference>
<dbReference type="InterPro" id="IPR016186">
    <property type="entry name" value="C-type_lectin-like/link_sf"/>
</dbReference>
<dbReference type="Gene3D" id="3.10.100.10">
    <property type="entry name" value="Mannose-Binding Protein A, subunit A"/>
    <property type="match status" value="1"/>
</dbReference>
<feature type="signal peptide" evidence="3">
    <location>
        <begin position="1"/>
        <end position="22"/>
    </location>
</feature>
<dbReference type="Ensembl" id="ENSCINT00000026105.2">
    <property type="protein sequence ID" value="ENSCINP00000025859.2"/>
    <property type="gene ID" value="ENSCING00000014252.2"/>
</dbReference>
<sequence length="221" mass="24365">MSSFKVCVVLFIGLCAVVHARAQTYLTCSDSAPPLKGDRGPPGPAGPPGAKGPKGDTGVTVDLEIRMQDFETRLAKLEGQTCQGTKVINGKTWYGPGNGYFYLVIAKDMRYKQAKAECGKFQATLAVHAPRNQGVMKVLRKQITAITEEDYWIGLTDIKGEGNFVWEDGTPLKDSEANWYKGEPNNIRGEDCVGSNFRDTSQWNDYPCSLRKLYALCERQG</sequence>
<evidence type="ECO:0000259" key="4">
    <source>
        <dbReference type="PROSITE" id="PS50041"/>
    </source>
</evidence>
<reference evidence="5" key="4">
    <citation type="submission" date="2025-09" db="UniProtKB">
        <authorList>
            <consortium name="Ensembl"/>
        </authorList>
    </citation>
    <scope>IDENTIFICATION</scope>
</reference>
<dbReference type="FunFam" id="3.10.100.10:FF:000163">
    <property type="entry name" value="Mannose binding lectin 2"/>
    <property type="match status" value="1"/>
</dbReference>
<accession>F6XB23</accession>
<dbReference type="EMBL" id="EAAA01000977">
    <property type="status" value="NOT_ANNOTATED_CDS"/>
    <property type="molecule type" value="Genomic_DNA"/>
</dbReference>
<dbReference type="Pfam" id="PF00059">
    <property type="entry name" value="Lectin_C"/>
    <property type="match status" value="1"/>
</dbReference>
<dbReference type="STRING" id="7719.ENSCINP00000025859"/>
<protein>
    <recommendedName>
        <fullName evidence="4">C-type lectin domain-containing protein</fullName>
    </recommendedName>
</protein>
<gene>
    <name evidence="5" type="primary">LOC100179227</name>
</gene>
<dbReference type="CDD" id="cd00037">
    <property type="entry name" value="CLECT"/>
    <property type="match status" value="1"/>
</dbReference>